<evidence type="ECO:0000313" key="12">
    <source>
        <dbReference type="EMBL" id="MCP1728283.1"/>
    </source>
</evidence>
<dbReference type="InterPro" id="IPR013785">
    <property type="entry name" value="Aldolase_TIM"/>
</dbReference>
<accession>A0ABT1GD32</accession>
<evidence type="ECO:0000256" key="11">
    <source>
        <dbReference type="RuleBase" id="RU003658"/>
    </source>
</evidence>
<dbReference type="InterPro" id="IPR023016">
    <property type="entry name" value="HisA/PriA"/>
</dbReference>
<dbReference type="EC" id="5.3.1.16" evidence="9 11"/>
<evidence type="ECO:0000256" key="1">
    <source>
        <dbReference type="ARBA" id="ARBA00000901"/>
    </source>
</evidence>
<keyword evidence="13" id="KW-1185">Reference proteome</keyword>
<evidence type="ECO:0000313" key="13">
    <source>
        <dbReference type="Proteomes" id="UP001523550"/>
    </source>
</evidence>
<evidence type="ECO:0000256" key="6">
    <source>
        <dbReference type="ARBA" id="ARBA00022605"/>
    </source>
</evidence>
<organism evidence="12 13">
    <name type="scientific">Natronospira proteinivora</name>
    <dbReference type="NCBI Taxonomy" id="1807133"/>
    <lineage>
        <taxon>Bacteria</taxon>
        <taxon>Pseudomonadati</taxon>
        <taxon>Pseudomonadota</taxon>
        <taxon>Gammaproteobacteria</taxon>
        <taxon>Natronospirales</taxon>
        <taxon>Natronospiraceae</taxon>
        <taxon>Natronospira</taxon>
    </lineage>
</organism>
<evidence type="ECO:0000256" key="2">
    <source>
        <dbReference type="ARBA" id="ARBA00004496"/>
    </source>
</evidence>
<dbReference type="NCBIfam" id="NF010112">
    <property type="entry name" value="PRK13585.1"/>
    <property type="match status" value="1"/>
</dbReference>
<evidence type="ECO:0000256" key="9">
    <source>
        <dbReference type="HAMAP-Rule" id="MF_01014"/>
    </source>
</evidence>
<keyword evidence="6 9" id="KW-0028">Amino-acid biosynthesis</keyword>
<dbReference type="InterPro" id="IPR006063">
    <property type="entry name" value="HisA_bact_arch"/>
</dbReference>
<dbReference type="Pfam" id="PF00977">
    <property type="entry name" value="His_biosynth"/>
    <property type="match status" value="1"/>
</dbReference>
<evidence type="ECO:0000256" key="3">
    <source>
        <dbReference type="ARBA" id="ARBA00005133"/>
    </source>
</evidence>
<dbReference type="InterPro" id="IPR006062">
    <property type="entry name" value="His_biosynth"/>
</dbReference>
<name>A0ABT1GD32_9GAMM</name>
<dbReference type="EMBL" id="JALJYF010000002">
    <property type="protein sequence ID" value="MCP1728283.1"/>
    <property type="molecule type" value="Genomic_DNA"/>
</dbReference>
<dbReference type="PANTHER" id="PTHR43090">
    <property type="entry name" value="1-(5-PHOSPHORIBOSYL)-5-[(5-PHOSPHORIBOSYLAMINO)METHYLIDENEAMINO] IMIDAZOLE-4-CARBOXAMIDE ISOMERASE"/>
    <property type="match status" value="1"/>
</dbReference>
<evidence type="ECO:0000256" key="10">
    <source>
        <dbReference type="RuleBase" id="RU003657"/>
    </source>
</evidence>
<comment type="subcellular location">
    <subcellularLocation>
        <location evidence="2 9 11">Cytoplasm</location>
    </subcellularLocation>
</comment>
<proteinExistence type="inferred from homology"/>
<evidence type="ECO:0000256" key="8">
    <source>
        <dbReference type="ARBA" id="ARBA00023235"/>
    </source>
</evidence>
<dbReference type="PANTHER" id="PTHR43090:SF2">
    <property type="entry name" value="1-(5-PHOSPHORIBOSYL)-5-[(5-PHOSPHORIBOSYLAMINO)METHYLIDENEAMINO] IMIDAZOLE-4-CARBOXAMIDE ISOMERASE"/>
    <property type="match status" value="1"/>
</dbReference>
<comment type="catalytic activity">
    <reaction evidence="1 9 11">
        <text>1-(5-phospho-beta-D-ribosyl)-5-[(5-phospho-beta-D-ribosylamino)methylideneamino]imidazole-4-carboxamide = 5-[(5-phospho-1-deoxy-D-ribulos-1-ylimino)methylamino]-1-(5-phospho-beta-D-ribosyl)imidazole-4-carboxamide</text>
        <dbReference type="Rhea" id="RHEA:15469"/>
        <dbReference type="ChEBI" id="CHEBI:58435"/>
        <dbReference type="ChEBI" id="CHEBI:58525"/>
        <dbReference type="EC" id="5.3.1.16"/>
    </reaction>
</comment>
<comment type="caution">
    <text evidence="12">The sequence shown here is derived from an EMBL/GenBank/DDBJ whole genome shotgun (WGS) entry which is preliminary data.</text>
</comment>
<reference evidence="12 13" key="1">
    <citation type="submission" date="2022-03" db="EMBL/GenBank/DDBJ databases">
        <title>Genomic Encyclopedia of Type Strains, Phase III (KMG-III): the genomes of soil and plant-associated and newly described type strains.</title>
        <authorList>
            <person name="Whitman W."/>
        </authorList>
    </citation>
    <scope>NUCLEOTIDE SEQUENCE [LARGE SCALE GENOMIC DNA]</scope>
    <source>
        <strain evidence="12 13">BSker1</strain>
    </source>
</reference>
<dbReference type="CDD" id="cd04732">
    <property type="entry name" value="HisA"/>
    <property type="match status" value="1"/>
</dbReference>
<dbReference type="InterPro" id="IPR011060">
    <property type="entry name" value="RibuloseP-bd_barrel"/>
</dbReference>
<protein>
    <recommendedName>
        <fullName evidence="9 11">1-(5-phosphoribosyl)-5-[(5-phosphoribosylamino)methylideneamino] imidazole-4-carboxamide isomerase</fullName>
        <ecNumber evidence="9 11">5.3.1.16</ecNumber>
    </recommendedName>
    <alternativeName>
        <fullName evidence="9">Phosphoribosylformimino-5-aminoimidazole carboxamide ribotide isomerase</fullName>
    </alternativeName>
</protein>
<comment type="similarity">
    <text evidence="4 9 10">Belongs to the HisA/HisF family.</text>
</comment>
<keyword evidence="5 9" id="KW-0963">Cytoplasm</keyword>
<keyword evidence="7 9" id="KW-0368">Histidine biosynthesis</keyword>
<evidence type="ECO:0000256" key="5">
    <source>
        <dbReference type="ARBA" id="ARBA00022490"/>
    </source>
</evidence>
<gene>
    <name evidence="9" type="primary">hisA</name>
    <name evidence="12" type="ORF">J2T60_002283</name>
</gene>
<dbReference type="Proteomes" id="UP001523550">
    <property type="component" value="Unassembled WGS sequence"/>
</dbReference>
<sequence>MLVIPAIDIQDGRCVRLRQGKLDDATVFSDDPAAVARRWVDAGAERVHVVDLDGAKAGKPVNQGVIAEIVEACGDIPVQVGGGIRDEDSAEAYLSTGVEWVVIGTRAVNTPHFVEDLCVEYPGRIIVGLDARDGKVAIDAWSKLSEHDVLDLAQKYEGDGVCAIIFTDISKDGMMGGPAVDSTAELARSINIPVIASGGVSKLDDLKALAKHQDDGIQGAIVGRAIYEGGLELTEAIKHFHGDPRPDDDIV</sequence>
<dbReference type="NCBIfam" id="TIGR00007">
    <property type="entry name" value="1-(5-phosphoribosyl)-5-[(5-phosphoribosylamino)methylideneamino]imidazole-4-carboxamide isomerase"/>
    <property type="match status" value="1"/>
</dbReference>
<feature type="active site" description="Proton acceptor" evidence="9">
    <location>
        <position position="8"/>
    </location>
</feature>
<evidence type="ECO:0000256" key="7">
    <source>
        <dbReference type="ARBA" id="ARBA00023102"/>
    </source>
</evidence>
<dbReference type="SUPFAM" id="SSF51366">
    <property type="entry name" value="Ribulose-phoshate binding barrel"/>
    <property type="match status" value="1"/>
</dbReference>
<dbReference type="Gene3D" id="3.20.20.70">
    <property type="entry name" value="Aldolase class I"/>
    <property type="match status" value="1"/>
</dbReference>
<comment type="pathway">
    <text evidence="3 9 11">Amino-acid biosynthesis; L-histidine biosynthesis; L-histidine from 5-phospho-alpha-D-ribose 1-diphosphate: step 4/9.</text>
</comment>
<evidence type="ECO:0000256" key="4">
    <source>
        <dbReference type="ARBA" id="ARBA00009667"/>
    </source>
</evidence>
<dbReference type="RefSeq" id="WP_253450110.1">
    <property type="nucleotide sequence ID" value="NZ_JALJYF010000002.1"/>
</dbReference>
<keyword evidence="8 9" id="KW-0413">Isomerase</keyword>
<dbReference type="HAMAP" id="MF_01014">
    <property type="entry name" value="HisA"/>
    <property type="match status" value="1"/>
</dbReference>
<dbReference type="GO" id="GO:0003949">
    <property type="term" value="F:1-(5-phosphoribosyl)-5-[(5-phosphoribosylamino)methylideneamino]imidazole-4-carboxamide isomerase activity"/>
    <property type="evidence" value="ECO:0007669"/>
    <property type="project" value="UniProtKB-EC"/>
</dbReference>
<dbReference type="InterPro" id="IPR044524">
    <property type="entry name" value="Isoase_HisA-like"/>
</dbReference>
<feature type="active site" description="Proton donor" evidence="9">
    <location>
        <position position="130"/>
    </location>
</feature>